<comment type="function">
    <text evidence="9">Catalyzes the first step in the biosynthesis of NAD from nicotinic acid, the ATP-dependent synthesis of beta-nicotinate D-ribonucleotide from nicotinate and 5-phospho-D-ribose 1-phosphate.</text>
</comment>
<dbReference type="Gene3D" id="3.20.20.70">
    <property type="entry name" value="Aldolase class I"/>
    <property type="match status" value="1"/>
</dbReference>
<comment type="similarity">
    <text evidence="2 9">Belongs to the NAPRTase family.</text>
</comment>
<evidence type="ECO:0000256" key="5">
    <source>
        <dbReference type="ARBA" id="ARBA00022598"/>
    </source>
</evidence>
<dbReference type="InterPro" id="IPR013785">
    <property type="entry name" value="Aldolase_TIM"/>
</dbReference>
<evidence type="ECO:0000256" key="3">
    <source>
        <dbReference type="ARBA" id="ARBA00013236"/>
    </source>
</evidence>
<evidence type="ECO:0000256" key="7">
    <source>
        <dbReference type="ARBA" id="ARBA00022679"/>
    </source>
</evidence>
<dbReference type="EMBL" id="VCLA01000027">
    <property type="protein sequence ID" value="MQS99404.1"/>
    <property type="molecule type" value="Genomic_DNA"/>
</dbReference>
<evidence type="ECO:0000256" key="1">
    <source>
        <dbReference type="ARBA" id="ARBA00004952"/>
    </source>
</evidence>
<dbReference type="CDD" id="cd01570">
    <property type="entry name" value="NAPRTase_A"/>
    <property type="match status" value="1"/>
</dbReference>
<dbReference type="GO" id="GO:0004516">
    <property type="term" value="F:nicotinate phosphoribosyltransferase activity"/>
    <property type="evidence" value="ECO:0007669"/>
    <property type="project" value="UniProtKB-UniRule"/>
</dbReference>
<dbReference type="Proteomes" id="UP000419138">
    <property type="component" value="Unassembled WGS sequence"/>
</dbReference>
<evidence type="ECO:0000256" key="6">
    <source>
        <dbReference type="ARBA" id="ARBA00022642"/>
    </source>
</evidence>
<dbReference type="GO" id="GO:0005829">
    <property type="term" value="C:cytosol"/>
    <property type="evidence" value="ECO:0007669"/>
    <property type="project" value="TreeGrafter"/>
</dbReference>
<feature type="domain" description="Nicotinate phosphoribosyltransferase N-terminal" evidence="10">
    <location>
        <begin position="17"/>
        <end position="141"/>
    </location>
</feature>
<dbReference type="UniPathway" id="UPA00253">
    <property type="reaction ID" value="UER00457"/>
</dbReference>
<dbReference type="PIRSF" id="PIRSF000484">
    <property type="entry name" value="NAPRT"/>
    <property type="match status" value="1"/>
</dbReference>
<dbReference type="NCBIfam" id="TIGR01513">
    <property type="entry name" value="NAPRTase_put"/>
    <property type="match status" value="1"/>
</dbReference>
<dbReference type="AlphaFoldDB" id="A0A646KB08"/>
<comment type="catalytic activity">
    <reaction evidence="8 9">
        <text>5-phospho-alpha-D-ribose 1-diphosphate + nicotinate + ATP + H2O = nicotinate beta-D-ribonucleotide + ADP + phosphate + diphosphate</text>
        <dbReference type="Rhea" id="RHEA:36163"/>
        <dbReference type="ChEBI" id="CHEBI:15377"/>
        <dbReference type="ChEBI" id="CHEBI:30616"/>
        <dbReference type="ChEBI" id="CHEBI:32544"/>
        <dbReference type="ChEBI" id="CHEBI:33019"/>
        <dbReference type="ChEBI" id="CHEBI:43474"/>
        <dbReference type="ChEBI" id="CHEBI:57502"/>
        <dbReference type="ChEBI" id="CHEBI:58017"/>
        <dbReference type="ChEBI" id="CHEBI:456216"/>
        <dbReference type="EC" id="6.3.4.21"/>
    </reaction>
</comment>
<reference evidence="11 12" key="1">
    <citation type="submission" date="2019-05" db="EMBL/GenBank/DDBJ databases">
        <title>Comparative genomics and metabolomics analyses of clavulanic acid producing Streptomyces species provides insight into specialized metabolism and evolution of beta-lactam biosynthetic gene clusters.</title>
        <authorList>
            <person name="Moore M.A."/>
            <person name="Cruz-Morales P."/>
            <person name="Barona Gomez F."/>
            <person name="Kapil T."/>
        </authorList>
    </citation>
    <scope>NUCLEOTIDE SEQUENCE [LARGE SCALE GENOMIC DNA]</scope>
    <source>
        <strain evidence="11 12">NRRL 5741</strain>
    </source>
</reference>
<keyword evidence="7 9" id="KW-0808">Transferase</keyword>
<dbReference type="NCBIfam" id="NF009131">
    <property type="entry name" value="PRK12484.1"/>
    <property type="match status" value="1"/>
</dbReference>
<dbReference type="Gene3D" id="3.20.140.10">
    <property type="entry name" value="nicotinate phosphoribosyltransferase"/>
    <property type="match status" value="1"/>
</dbReference>
<dbReference type="NCBIfam" id="NF006698">
    <property type="entry name" value="PRK09243.1-5"/>
    <property type="match status" value="1"/>
</dbReference>
<evidence type="ECO:0000313" key="12">
    <source>
        <dbReference type="Proteomes" id="UP000419138"/>
    </source>
</evidence>
<dbReference type="EC" id="6.3.4.21" evidence="3 9"/>
<dbReference type="InterPro" id="IPR040727">
    <property type="entry name" value="NAPRTase_N"/>
</dbReference>
<evidence type="ECO:0000256" key="9">
    <source>
        <dbReference type="RuleBase" id="RU365100"/>
    </source>
</evidence>
<comment type="pathway">
    <text evidence="1 9">Cofactor biosynthesis; NAD(+) biosynthesis; nicotinate D-ribonucleotide from nicotinate: step 1/1.</text>
</comment>
<name>A0A646KB08_STRJU</name>
<protein>
    <recommendedName>
        <fullName evidence="3 9">Nicotinate phosphoribosyltransferase</fullName>
        <ecNumber evidence="3 9">6.3.4.21</ecNumber>
    </recommendedName>
</protein>
<dbReference type="PANTHER" id="PTHR11098:SF8">
    <property type="entry name" value="NICOTINATE PHOSPHORIBOSYLTRANSFERASE PNCB1"/>
    <property type="match status" value="1"/>
</dbReference>
<evidence type="ECO:0000256" key="2">
    <source>
        <dbReference type="ARBA" id="ARBA00010897"/>
    </source>
</evidence>
<gene>
    <name evidence="11" type="ORF">FF041_04045</name>
</gene>
<dbReference type="InterPro" id="IPR036068">
    <property type="entry name" value="Nicotinate_pribotase-like_C"/>
</dbReference>
<dbReference type="RefSeq" id="WP_323391156.1">
    <property type="nucleotide sequence ID" value="NZ_JBEPDZ010000011.1"/>
</dbReference>
<comment type="caution">
    <text evidence="11">The sequence shown here is derived from an EMBL/GenBank/DDBJ whole genome shotgun (WGS) entry which is preliminary data.</text>
</comment>
<dbReference type="SUPFAM" id="SSF54675">
    <property type="entry name" value="Nicotinate/Quinolinate PRTase N-terminal domain-like"/>
    <property type="match status" value="1"/>
</dbReference>
<accession>A0A646KB08</accession>
<keyword evidence="4" id="KW-0597">Phosphoprotein</keyword>
<dbReference type="SUPFAM" id="SSF51690">
    <property type="entry name" value="Nicotinate/Quinolinate PRTase C-terminal domain-like"/>
    <property type="match status" value="1"/>
</dbReference>
<comment type="PTM">
    <text evidence="9">Transiently phosphorylated on a His residue during the reaction cycle. Phosphorylation strongly increases the affinity for substrates and increases the rate of nicotinate D-ribonucleotide production. Dephosphorylation regenerates the low-affinity form of the enzyme, leading to product release.</text>
</comment>
<dbReference type="InterPro" id="IPR006405">
    <property type="entry name" value="Nic_PRibTrfase_pncB"/>
</dbReference>
<keyword evidence="5 9" id="KW-0436">Ligase</keyword>
<dbReference type="PANTHER" id="PTHR11098">
    <property type="entry name" value="NICOTINATE PHOSPHORIBOSYLTRANSFERASE"/>
    <property type="match status" value="1"/>
</dbReference>
<evidence type="ECO:0000256" key="8">
    <source>
        <dbReference type="ARBA" id="ARBA00048668"/>
    </source>
</evidence>
<keyword evidence="6 9" id="KW-0662">Pyridine nucleotide biosynthesis</keyword>
<keyword evidence="12" id="KW-1185">Reference proteome</keyword>
<dbReference type="InterPro" id="IPR007229">
    <property type="entry name" value="Nic_PRibTrfase-Fam"/>
</dbReference>
<proteinExistence type="inferred from homology"/>
<evidence type="ECO:0000259" key="10">
    <source>
        <dbReference type="Pfam" id="PF17767"/>
    </source>
</evidence>
<sequence>MNTADLGLPVDVPSTALFTDQYEYTMVQAALRAGTAGRRSVFEVFTRRLPEGRRYGVLAGTGRVLDAVENFRFDAGVLGFLRERGIVDEPTLEWLSSYRFSGDIWGYPEGEVYFPGSPVLRVEGSFAECVLLETVILSILNHDSAIAAAASRMSSAAGGRRLIEMGARRTHELSAVAASRAAYVGGFDSTSDLAAGFRYGIPTVGTSAHAFTLLHDSERDAFRAQIDSLGRGTTLLVDTYDVAEAVRTAVEIAGPGLGAVRIDSGDLLLVAHRVRQQLDELGARDTKITVTSDLDEYAIASLAAAPVDGYGVGTQLVTGSGHPTCSMVYKLVARATAPDGPLEPVAKKSLGAKTSVGGRKWAARRLDADGVAAAEIVGVGPVPPELADRQLLTELVRGGRTVAREPLDTARERHIAARAALPMSAIQLSRGEPVLPTEYV</sequence>
<evidence type="ECO:0000313" key="11">
    <source>
        <dbReference type="EMBL" id="MQS99404.1"/>
    </source>
</evidence>
<dbReference type="Pfam" id="PF17767">
    <property type="entry name" value="NAPRTase_N"/>
    <property type="match status" value="1"/>
</dbReference>
<keyword evidence="11" id="KW-0328">Glycosyltransferase</keyword>
<evidence type="ECO:0000256" key="4">
    <source>
        <dbReference type="ARBA" id="ARBA00022553"/>
    </source>
</evidence>
<dbReference type="GO" id="GO:0016757">
    <property type="term" value="F:glycosyltransferase activity"/>
    <property type="evidence" value="ECO:0007669"/>
    <property type="project" value="UniProtKB-KW"/>
</dbReference>
<organism evidence="11 12">
    <name type="scientific">Streptomyces jumonjinensis</name>
    <dbReference type="NCBI Taxonomy" id="1945"/>
    <lineage>
        <taxon>Bacteria</taxon>
        <taxon>Bacillati</taxon>
        <taxon>Actinomycetota</taxon>
        <taxon>Actinomycetes</taxon>
        <taxon>Kitasatosporales</taxon>
        <taxon>Streptomycetaceae</taxon>
        <taxon>Streptomyces</taxon>
    </lineage>
</organism>
<dbReference type="GO" id="GO:0034355">
    <property type="term" value="P:NAD+ biosynthetic process via the salvage pathway"/>
    <property type="evidence" value="ECO:0007669"/>
    <property type="project" value="TreeGrafter"/>
</dbReference>